<dbReference type="InterPro" id="IPR029054">
    <property type="entry name" value="dUTPase-like"/>
</dbReference>
<dbReference type="InterPro" id="IPR033704">
    <property type="entry name" value="dUTPase_trimeric"/>
</dbReference>
<evidence type="ECO:0000313" key="8">
    <source>
        <dbReference type="Proteomes" id="UP000596857"/>
    </source>
</evidence>
<comment type="similarity">
    <text evidence="1 5">Belongs to the dUTPase family.</text>
</comment>
<feature type="binding site" evidence="5">
    <location>
        <begin position="70"/>
        <end position="72"/>
    </location>
    <ligand>
        <name>substrate</name>
    </ligand>
</feature>
<keyword evidence="5" id="KW-0479">Metal-binding</keyword>
<dbReference type="NCBIfam" id="TIGR00576">
    <property type="entry name" value="dut"/>
    <property type="match status" value="1"/>
</dbReference>
<protein>
    <recommendedName>
        <fullName evidence="5">Deoxyuridine 5'-triphosphate nucleotidohydrolase</fullName>
        <shortName evidence="5">dUTPase</shortName>
        <ecNumber evidence="5">3.6.1.23</ecNumber>
    </recommendedName>
    <alternativeName>
        <fullName evidence="5">dUTP pyrophosphatase</fullName>
    </alternativeName>
</protein>
<evidence type="ECO:0000313" key="7">
    <source>
        <dbReference type="EMBL" id="NOU77877.1"/>
    </source>
</evidence>
<dbReference type="SUPFAM" id="SSF51283">
    <property type="entry name" value="dUTPase-like"/>
    <property type="match status" value="1"/>
</dbReference>
<dbReference type="EMBL" id="WHOB01000016">
    <property type="protein sequence ID" value="NOU77877.1"/>
    <property type="molecule type" value="Genomic_DNA"/>
</dbReference>
<dbReference type="InterPro" id="IPR036157">
    <property type="entry name" value="dUTPase-like_sf"/>
</dbReference>
<dbReference type="PANTHER" id="PTHR11241:SF0">
    <property type="entry name" value="DEOXYURIDINE 5'-TRIPHOSPHATE NUCLEOTIDOHYDROLASE"/>
    <property type="match status" value="1"/>
</dbReference>
<dbReference type="InterPro" id="IPR008181">
    <property type="entry name" value="dUTPase"/>
</dbReference>
<evidence type="ECO:0000256" key="5">
    <source>
        <dbReference type="HAMAP-Rule" id="MF_00116"/>
    </source>
</evidence>
<comment type="caution">
    <text evidence="7">The sequence shown here is derived from an EMBL/GenBank/DDBJ whole genome shotgun (WGS) entry which is preliminary data.</text>
</comment>
<dbReference type="Pfam" id="PF00692">
    <property type="entry name" value="dUTPase"/>
    <property type="match status" value="1"/>
</dbReference>
<keyword evidence="5" id="KW-0460">Magnesium</keyword>
<evidence type="ECO:0000256" key="1">
    <source>
        <dbReference type="ARBA" id="ARBA00006581"/>
    </source>
</evidence>
<evidence type="ECO:0000256" key="3">
    <source>
        <dbReference type="ARBA" id="ARBA00023080"/>
    </source>
</evidence>
<comment type="catalytic activity">
    <reaction evidence="4 5">
        <text>dUTP + H2O = dUMP + diphosphate + H(+)</text>
        <dbReference type="Rhea" id="RHEA:10248"/>
        <dbReference type="ChEBI" id="CHEBI:15377"/>
        <dbReference type="ChEBI" id="CHEBI:15378"/>
        <dbReference type="ChEBI" id="CHEBI:33019"/>
        <dbReference type="ChEBI" id="CHEBI:61555"/>
        <dbReference type="ChEBI" id="CHEBI:246422"/>
        <dbReference type="EC" id="3.6.1.23"/>
    </reaction>
</comment>
<sequence>MILSYYVQINKLPGNEDVLLPCKMSEQASGYDLYAAVVEAVVLAPGERALIPTGISLAMPDGLEAQIRPRSGLALKHGITCLNTPGTIDADYRGEIKVLLINLGQEPFAIARNERIAQMVFQAVPSVTLVEVGELSETERGAGGFGHTGK</sequence>
<dbReference type="Proteomes" id="UP000596857">
    <property type="component" value="Unassembled WGS sequence"/>
</dbReference>
<dbReference type="NCBIfam" id="NF001862">
    <property type="entry name" value="PRK00601.1"/>
    <property type="match status" value="1"/>
</dbReference>
<evidence type="ECO:0000256" key="4">
    <source>
        <dbReference type="ARBA" id="ARBA00047686"/>
    </source>
</evidence>
<dbReference type="EC" id="3.6.1.23" evidence="5"/>
<comment type="caution">
    <text evidence="5">Lacks conserved residue(s) required for the propagation of feature annotation.</text>
</comment>
<comment type="cofactor">
    <cofactor evidence="5">
        <name>Mg(2+)</name>
        <dbReference type="ChEBI" id="CHEBI:18420"/>
    </cofactor>
</comment>
<reference evidence="7 8" key="1">
    <citation type="submission" date="2019-10" db="EMBL/GenBank/DDBJ databases">
        <title>Description of Paenibacillus terricola sp. nov.</title>
        <authorList>
            <person name="Carlier A."/>
            <person name="Qi S."/>
        </authorList>
    </citation>
    <scope>NUCLEOTIDE SEQUENCE [LARGE SCALE GENOMIC DNA]</scope>
    <source>
        <strain evidence="7 8">LMG 31459</strain>
    </source>
</reference>
<name>A0ABX1YAC6_9BACL</name>
<dbReference type="Gene3D" id="2.70.40.10">
    <property type="match status" value="1"/>
</dbReference>
<proteinExistence type="inferred from homology"/>
<dbReference type="CDD" id="cd07557">
    <property type="entry name" value="trimeric_dUTPase"/>
    <property type="match status" value="1"/>
</dbReference>
<dbReference type="HAMAP" id="MF_00116">
    <property type="entry name" value="dUTPase_bact"/>
    <property type="match status" value="1"/>
</dbReference>
<keyword evidence="3 5" id="KW-0546">Nucleotide metabolism</keyword>
<feature type="domain" description="dUTPase-like" evidence="6">
    <location>
        <begin position="20"/>
        <end position="149"/>
    </location>
</feature>
<evidence type="ECO:0000256" key="2">
    <source>
        <dbReference type="ARBA" id="ARBA00022801"/>
    </source>
</evidence>
<accession>A0ABX1YAC6</accession>
<feature type="binding site" evidence="5">
    <location>
        <begin position="87"/>
        <end position="89"/>
    </location>
    <ligand>
        <name>substrate</name>
    </ligand>
</feature>
<keyword evidence="2 5" id="KW-0378">Hydrolase</keyword>
<feature type="binding site" evidence="5">
    <location>
        <position position="83"/>
    </location>
    <ligand>
        <name>substrate</name>
    </ligand>
</feature>
<gene>
    <name evidence="5" type="primary">dut</name>
    <name evidence="7" type="ORF">GC101_03185</name>
</gene>
<evidence type="ECO:0000259" key="6">
    <source>
        <dbReference type="Pfam" id="PF00692"/>
    </source>
</evidence>
<dbReference type="PANTHER" id="PTHR11241">
    <property type="entry name" value="DEOXYURIDINE 5'-TRIPHOSPHATE NUCLEOTIDOHYDROLASE"/>
    <property type="match status" value="1"/>
</dbReference>
<comment type="pathway">
    <text evidence="5">Pyrimidine metabolism; dUMP biosynthesis; dUMP from dCTP (dUTP route): step 2/2.</text>
</comment>
<comment type="function">
    <text evidence="5">This enzyme is involved in nucleotide metabolism: it produces dUMP, the immediate precursor of thymidine nucleotides and it decreases the intracellular concentration of dUTP so that uracil cannot be incorporated into DNA.</text>
</comment>
<keyword evidence="8" id="KW-1185">Reference proteome</keyword>
<dbReference type="GO" id="GO:0004170">
    <property type="term" value="F:dUTP diphosphatase activity"/>
    <property type="evidence" value="ECO:0007669"/>
    <property type="project" value="UniProtKB-EC"/>
</dbReference>
<organism evidence="7 8">
    <name type="scientific">Paenibacillus phytohabitans</name>
    <dbReference type="NCBI Taxonomy" id="2654978"/>
    <lineage>
        <taxon>Bacteria</taxon>
        <taxon>Bacillati</taxon>
        <taxon>Bacillota</taxon>
        <taxon>Bacilli</taxon>
        <taxon>Bacillales</taxon>
        <taxon>Paenibacillaceae</taxon>
        <taxon>Paenibacillus</taxon>
    </lineage>
</organism>